<dbReference type="EMBL" id="CP049362">
    <property type="protein sequence ID" value="QXX79397.1"/>
    <property type="molecule type" value="Genomic_DNA"/>
</dbReference>
<reference evidence="4 5" key="1">
    <citation type="submission" date="2020-02" db="EMBL/GenBank/DDBJ databases">
        <title>Partial ammonium oxidation to N2 by heterotrophic bacteria.</title>
        <authorList>
            <person name="Wu M."/>
        </authorList>
    </citation>
    <scope>NUCLEOTIDE SEQUENCE [LARGE SCALE GENOMIC DNA]</scope>
    <source>
        <strain evidence="4 5">HO-1</strain>
    </source>
</reference>
<proteinExistence type="predicted"/>
<evidence type="ECO:0000256" key="2">
    <source>
        <dbReference type="SAM" id="SignalP"/>
    </source>
</evidence>
<evidence type="ECO:0000256" key="1">
    <source>
        <dbReference type="SAM" id="MobiDB-lite"/>
    </source>
</evidence>
<evidence type="ECO:0000313" key="4">
    <source>
        <dbReference type="EMBL" id="QXX79397.1"/>
    </source>
</evidence>
<dbReference type="PROSITE" id="PS50914">
    <property type="entry name" value="BON"/>
    <property type="match status" value="1"/>
</dbReference>
<feature type="chain" id="PRO_5046917207" evidence="2">
    <location>
        <begin position="26"/>
        <end position="137"/>
    </location>
</feature>
<dbReference type="Proteomes" id="UP000826050">
    <property type="component" value="Chromosome"/>
</dbReference>
<dbReference type="PANTHER" id="PTHR34606:SF15">
    <property type="entry name" value="BON DOMAIN-CONTAINING PROTEIN"/>
    <property type="match status" value="1"/>
</dbReference>
<keyword evidence="2" id="KW-0732">Signal</keyword>
<protein>
    <submittedName>
        <fullName evidence="4">BON domain-containing protein</fullName>
    </submittedName>
</protein>
<gene>
    <name evidence="4" type="ORF">FE795_10445</name>
</gene>
<dbReference type="InterPro" id="IPR051686">
    <property type="entry name" value="Lipoprotein_DolP"/>
</dbReference>
<dbReference type="PANTHER" id="PTHR34606">
    <property type="entry name" value="BON DOMAIN-CONTAINING PROTEIN"/>
    <property type="match status" value="1"/>
</dbReference>
<dbReference type="RefSeq" id="WP_003799454.1">
    <property type="nucleotide sequence ID" value="NZ_CP049362.1"/>
</dbReference>
<accession>A0ABX8STQ1</accession>
<organism evidence="4 5">
    <name type="scientific">Alcaligenes ammonioxydans</name>
    <dbReference type="NCBI Taxonomy" id="2582914"/>
    <lineage>
        <taxon>Bacteria</taxon>
        <taxon>Pseudomonadati</taxon>
        <taxon>Pseudomonadota</taxon>
        <taxon>Betaproteobacteria</taxon>
        <taxon>Burkholderiales</taxon>
        <taxon>Alcaligenaceae</taxon>
        <taxon>Alcaligenes</taxon>
    </lineage>
</organism>
<feature type="compositionally biased region" description="Basic and acidic residues" evidence="1">
    <location>
        <begin position="41"/>
        <end position="70"/>
    </location>
</feature>
<dbReference type="Pfam" id="PF04972">
    <property type="entry name" value="BON"/>
    <property type="match status" value="1"/>
</dbReference>
<feature type="region of interest" description="Disordered" evidence="1">
    <location>
        <begin position="28"/>
        <end position="70"/>
    </location>
</feature>
<dbReference type="SMART" id="SM00749">
    <property type="entry name" value="BON"/>
    <property type="match status" value="1"/>
</dbReference>
<evidence type="ECO:0000313" key="5">
    <source>
        <dbReference type="Proteomes" id="UP000826050"/>
    </source>
</evidence>
<name>A0ABX8STQ1_9BURK</name>
<feature type="domain" description="BON" evidence="3">
    <location>
        <begin position="68"/>
        <end position="137"/>
    </location>
</feature>
<dbReference type="InterPro" id="IPR014004">
    <property type="entry name" value="Transpt-assoc_nodulatn_dom_bac"/>
</dbReference>
<dbReference type="Gene3D" id="3.30.1340.30">
    <property type="match status" value="1"/>
</dbReference>
<sequence>MNSRTLSNLLLASTLSLGFSTVVIADSKPSHPDLSATTGHASKDPKTPGEANAKEVSTHRAGAGDKHGDAEISQKIKAALHADHALKDKNIAVEMNDGVATLSGTVSNDSEYKKAVAVAEKTEGVKQVKATGLSVNK</sequence>
<dbReference type="InterPro" id="IPR007055">
    <property type="entry name" value="BON_dom"/>
</dbReference>
<keyword evidence="5" id="KW-1185">Reference proteome</keyword>
<feature type="signal peptide" evidence="2">
    <location>
        <begin position="1"/>
        <end position="25"/>
    </location>
</feature>
<evidence type="ECO:0000259" key="3">
    <source>
        <dbReference type="PROSITE" id="PS50914"/>
    </source>
</evidence>